<dbReference type="Proteomes" id="UP001224890">
    <property type="component" value="Unassembled WGS sequence"/>
</dbReference>
<dbReference type="RefSeq" id="XP_060436791.1">
    <property type="nucleotide sequence ID" value="XM_060571453.1"/>
</dbReference>
<proteinExistence type="predicted"/>
<sequence length="224" mass="24814">MISGIGRTERLDAGEYSVSGFVHTDQELPELWGVFTKVPIKSECDFGKAYPTSAQPKIQSHHLIVQQATWEDSDVIAIECALYFCANIYQTVVEPKVLHERVVGSHANRNLDSFLSVGSIKTNNPALSQAYNTFVNHSLFVGYWDAPCTDLQLVVSRADYLAATGLNLEDDLKFNISHNTIPWVSDSGRQEPTELVAGFAASQNISRTFEMVAASLRNGFEIVR</sequence>
<comment type="caution">
    <text evidence="1">The sequence shown here is derived from an EMBL/GenBank/DDBJ whole genome shotgun (WGS) entry which is preliminary data.</text>
</comment>
<keyword evidence="2" id="KW-1185">Reference proteome</keyword>
<accession>A0AAJ0AZ87</accession>
<dbReference type="AlphaFoldDB" id="A0AAJ0AZ87"/>
<dbReference type="GeneID" id="85455979"/>
<evidence type="ECO:0000313" key="2">
    <source>
        <dbReference type="Proteomes" id="UP001224890"/>
    </source>
</evidence>
<protein>
    <submittedName>
        <fullName evidence="1">Uncharacterized protein</fullName>
    </submittedName>
</protein>
<name>A0AAJ0AZ87_9PEZI</name>
<dbReference type="EMBL" id="JAHMHR010000001">
    <property type="protein sequence ID" value="KAK1701036.1"/>
    <property type="molecule type" value="Genomic_DNA"/>
</dbReference>
<evidence type="ECO:0000313" key="1">
    <source>
        <dbReference type="EMBL" id="KAK1701036.1"/>
    </source>
</evidence>
<organism evidence="1 2">
    <name type="scientific">Colletotrichum godetiae</name>
    <dbReference type="NCBI Taxonomy" id="1209918"/>
    <lineage>
        <taxon>Eukaryota</taxon>
        <taxon>Fungi</taxon>
        <taxon>Dikarya</taxon>
        <taxon>Ascomycota</taxon>
        <taxon>Pezizomycotina</taxon>
        <taxon>Sordariomycetes</taxon>
        <taxon>Hypocreomycetidae</taxon>
        <taxon>Glomerellales</taxon>
        <taxon>Glomerellaceae</taxon>
        <taxon>Colletotrichum</taxon>
        <taxon>Colletotrichum acutatum species complex</taxon>
    </lineage>
</organism>
<gene>
    <name evidence="1" type="ORF">BDP55DRAFT_625291</name>
</gene>
<reference evidence="1" key="1">
    <citation type="submission" date="2021-06" db="EMBL/GenBank/DDBJ databases">
        <title>Comparative genomics, transcriptomics and evolutionary studies reveal genomic signatures of adaptation to plant cell wall in hemibiotrophic fungi.</title>
        <authorList>
            <consortium name="DOE Joint Genome Institute"/>
            <person name="Baroncelli R."/>
            <person name="Diaz J.F."/>
            <person name="Benocci T."/>
            <person name="Peng M."/>
            <person name="Battaglia E."/>
            <person name="Haridas S."/>
            <person name="Andreopoulos W."/>
            <person name="Labutti K."/>
            <person name="Pangilinan J."/>
            <person name="Floch G.L."/>
            <person name="Makela M.R."/>
            <person name="Henrissat B."/>
            <person name="Grigoriev I.V."/>
            <person name="Crouch J.A."/>
            <person name="De Vries R.P."/>
            <person name="Sukno S.A."/>
            <person name="Thon M.R."/>
        </authorList>
    </citation>
    <scope>NUCLEOTIDE SEQUENCE</scope>
    <source>
        <strain evidence="1">CBS 193.32</strain>
    </source>
</reference>